<dbReference type="SUPFAM" id="SSF53474">
    <property type="entry name" value="alpha/beta-Hydrolases"/>
    <property type="match status" value="1"/>
</dbReference>
<dbReference type="Proteomes" id="UP000318437">
    <property type="component" value="Unassembled WGS sequence"/>
</dbReference>
<dbReference type="InterPro" id="IPR050300">
    <property type="entry name" value="GDXG_lipolytic_enzyme"/>
</dbReference>
<sequence>MLRFNGLIAILVLSPAYGGWIPLTAGEFEAKYGVSYVERATGSLKADTYVPKDPGPHPGVLVVHGGAWRMGSRAQLSGIAQQLAQQGFSAVAISYRLAPQDKFPAQIEDCKAAVRWMRIHAEELKLDPDHIGGFGYSAGAHLVTLLGTTDMQDGLEGVEDPDHQPSTRLQAVVGGGTPCDFRDMPTDLRWLSFWLGGTRGEMAEQYRLASPASFVTSDDPPMFFFHGENDDLVPITQPQGMCQIMQQAHVPAELYVVPKLGHIAAVMDHTALSKCIAFLNTQLKRQESP</sequence>
<keyword evidence="4" id="KW-1185">Reference proteome</keyword>
<gene>
    <name evidence="3" type="primary">nlhH_1</name>
    <name evidence="3" type="ORF">Pla144_00680</name>
</gene>
<dbReference type="GO" id="GO:0106435">
    <property type="term" value="F:carboxylesterase activity"/>
    <property type="evidence" value="ECO:0007669"/>
    <property type="project" value="UniProtKB-EC"/>
</dbReference>
<dbReference type="AlphaFoldDB" id="A0A5C6CXG5"/>
<comment type="caution">
    <text evidence="3">The sequence shown here is derived from an EMBL/GenBank/DDBJ whole genome shotgun (WGS) entry which is preliminary data.</text>
</comment>
<organism evidence="3 4">
    <name type="scientific">Bythopirellula polymerisocia</name>
    <dbReference type="NCBI Taxonomy" id="2528003"/>
    <lineage>
        <taxon>Bacteria</taxon>
        <taxon>Pseudomonadati</taxon>
        <taxon>Planctomycetota</taxon>
        <taxon>Planctomycetia</taxon>
        <taxon>Pirellulales</taxon>
        <taxon>Lacipirellulaceae</taxon>
        <taxon>Bythopirellula</taxon>
    </lineage>
</organism>
<evidence type="ECO:0000256" key="1">
    <source>
        <dbReference type="ARBA" id="ARBA00022801"/>
    </source>
</evidence>
<evidence type="ECO:0000313" key="4">
    <source>
        <dbReference type="Proteomes" id="UP000318437"/>
    </source>
</evidence>
<dbReference type="InterPro" id="IPR049492">
    <property type="entry name" value="BD-FAE-like_dom"/>
</dbReference>
<proteinExistence type="predicted"/>
<dbReference type="Gene3D" id="3.40.50.1820">
    <property type="entry name" value="alpha/beta hydrolase"/>
    <property type="match status" value="1"/>
</dbReference>
<dbReference type="PANTHER" id="PTHR48081:SF13">
    <property type="entry name" value="ALPHA_BETA HYDROLASE"/>
    <property type="match status" value="1"/>
</dbReference>
<dbReference type="InterPro" id="IPR029058">
    <property type="entry name" value="AB_hydrolase_fold"/>
</dbReference>
<dbReference type="RefSeq" id="WP_197530278.1">
    <property type="nucleotide sequence ID" value="NZ_SJPS01000001.1"/>
</dbReference>
<dbReference type="EC" id="3.1.1.1" evidence="3"/>
<dbReference type="PANTHER" id="PTHR48081">
    <property type="entry name" value="AB HYDROLASE SUPERFAMILY PROTEIN C4A8.06C"/>
    <property type="match status" value="1"/>
</dbReference>
<name>A0A5C6CXG5_9BACT</name>
<dbReference type="EMBL" id="SJPS01000001">
    <property type="protein sequence ID" value="TWU29292.1"/>
    <property type="molecule type" value="Genomic_DNA"/>
</dbReference>
<keyword evidence="1 3" id="KW-0378">Hydrolase</keyword>
<accession>A0A5C6CXG5</accession>
<protein>
    <submittedName>
        <fullName evidence="3">Carboxylesterase NlhH</fullName>
        <ecNumber evidence="3">3.1.1.1</ecNumber>
    </submittedName>
</protein>
<evidence type="ECO:0000313" key="3">
    <source>
        <dbReference type="EMBL" id="TWU29292.1"/>
    </source>
</evidence>
<dbReference type="Pfam" id="PF20434">
    <property type="entry name" value="BD-FAE"/>
    <property type="match status" value="1"/>
</dbReference>
<feature type="domain" description="BD-FAE-like" evidence="2">
    <location>
        <begin position="47"/>
        <end position="240"/>
    </location>
</feature>
<evidence type="ECO:0000259" key="2">
    <source>
        <dbReference type="Pfam" id="PF20434"/>
    </source>
</evidence>
<reference evidence="3 4" key="1">
    <citation type="submission" date="2019-02" db="EMBL/GenBank/DDBJ databases">
        <title>Deep-cultivation of Planctomycetes and their phenomic and genomic characterization uncovers novel biology.</title>
        <authorList>
            <person name="Wiegand S."/>
            <person name="Jogler M."/>
            <person name="Boedeker C."/>
            <person name="Pinto D."/>
            <person name="Vollmers J."/>
            <person name="Rivas-Marin E."/>
            <person name="Kohn T."/>
            <person name="Peeters S.H."/>
            <person name="Heuer A."/>
            <person name="Rast P."/>
            <person name="Oberbeckmann S."/>
            <person name="Bunk B."/>
            <person name="Jeske O."/>
            <person name="Meyerdierks A."/>
            <person name="Storesund J.E."/>
            <person name="Kallscheuer N."/>
            <person name="Luecker S."/>
            <person name="Lage O.M."/>
            <person name="Pohl T."/>
            <person name="Merkel B.J."/>
            <person name="Hornburger P."/>
            <person name="Mueller R.-W."/>
            <person name="Bruemmer F."/>
            <person name="Labrenz M."/>
            <person name="Spormann A.M."/>
            <person name="Op Den Camp H."/>
            <person name="Overmann J."/>
            <person name="Amann R."/>
            <person name="Jetten M.S.M."/>
            <person name="Mascher T."/>
            <person name="Medema M.H."/>
            <person name="Devos D.P."/>
            <person name="Kaster A.-K."/>
            <person name="Ovreas L."/>
            <person name="Rohde M."/>
            <person name="Galperin M.Y."/>
            <person name="Jogler C."/>
        </authorList>
    </citation>
    <scope>NUCLEOTIDE SEQUENCE [LARGE SCALE GENOMIC DNA]</scope>
    <source>
        <strain evidence="3 4">Pla144</strain>
    </source>
</reference>